<dbReference type="Pfam" id="PF02492">
    <property type="entry name" value="cobW"/>
    <property type="match status" value="1"/>
</dbReference>
<gene>
    <name evidence="4" type="ORF">B5F15_04415</name>
    <name evidence="3" type="ORF">B5F17_11020</name>
</gene>
<dbReference type="PANTHER" id="PTHR40047">
    <property type="entry name" value="UPF0703 PROTEIN YCGQ"/>
    <property type="match status" value="1"/>
</dbReference>
<reference evidence="5 6" key="1">
    <citation type="submission" date="2017-04" db="EMBL/GenBank/DDBJ databases">
        <title>Function of individual gut microbiota members based on whole genome sequencing of pure cultures obtained from chicken caecum.</title>
        <authorList>
            <person name="Medvecky M."/>
            <person name="Cejkova D."/>
            <person name="Polansky O."/>
            <person name="Karasova D."/>
            <person name="Kubasova T."/>
            <person name="Cizek A."/>
            <person name="Rychlik I."/>
        </authorList>
    </citation>
    <scope>NUCLEOTIDE SEQUENCE [LARGE SCALE GENOMIC DNA]</scope>
    <source>
        <strain evidence="5">An179</strain>
        <strain evidence="6">An180</strain>
    </source>
</reference>
<accession>A0A1Y4LSP5</accession>
<evidence type="ECO:0000259" key="2">
    <source>
        <dbReference type="Pfam" id="PF21537"/>
    </source>
</evidence>
<evidence type="ECO:0000313" key="4">
    <source>
        <dbReference type="EMBL" id="OUP59668.1"/>
    </source>
</evidence>
<dbReference type="Pfam" id="PF21537">
    <property type="entry name" value="DUF1980_C"/>
    <property type="match status" value="1"/>
</dbReference>
<evidence type="ECO:0000313" key="5">
    <source>
        <dbReference type="Proteomes" id="UP000195326"/>
    </source>
</evidence>
<feature type="domain" description="CobW/HypB/UreG nucleotide-binding" evidence="1">
    <location>
        <begin position="5"/>
        <end position="170"/>
    </location>
</feature>
<dbReference type="STRING" id="501571.GCA_900143195_00119"/>
<evidence type="ECO:0000313" key="3">
    <source>
        <dbReference type="EMBL" id="OUP52024.1"/>
    </source>
</evidence>
<proteinExistence type="predicted"/>
<dbReference type="Gene3D" id="3.40.50.300">
    <property type="entry name" value="P-loop containing nucleotide triphosphate hydrolases"/>
    <property type="match status" value="1"/>
</dbReference>
<dbReference type="InterPro" id="IPR003495">
    <property type="entry name" value="CobW/HypB/UreG_nucleotide-bd"/>
</dbReference>
<comment type="caution">
    <text evidence="4">The sequence shown here is derived from an EMBL/GenBank/DDBJ whole genome shotgun (WGS) entry which is preliminary data.</text>
</comment>
<dbReference type="InterPro" id="IPR052955">
    <property type="entry name" value="UPF0703_membrane_permease"/>
</dbReference>
<dbReference type="SUPFAM" id="SSF52540">
    <property type="entry name" value="P-loop containing nucleoside triphosphate hydrolases"/>
    <property type="match status" value="1"/>
</dbReference>
<dbReference type="PANTHER" id="PTHR40047:SF1">
    <property type="entry name" value="UPF0703 PROTEIN YCGQ"/>
    <property type="match status" value="1"/>
</dbReference>
<dbReference type="EMBL" id="NFKK01000014">
    <property type="protein sequence ID" value="OUP52024.1"/>
    <property type="molecule type" value="Genomic_DNA"/>
</dbReference>
<dbReference type="AlphaFoldDB" id="A0A1Y4LSP5"/>
<dbReference type="Proteomes" id="UP000195897">
    <property type="component" value="Unassembled WGS sequence"/>
</dbReference>
<name>A0A1Y4LSP5_9FIRM</name>
<sequence>MKEIPVYLFTGFLESGKTMFIQDILRDPNFTEDERSLLIVCEEGIEEYDPQLLHDARTEIVMVEDASELTLRFFRDLGKKFNPDRVLIELNGMWEIGDFLEGKLPPEWPLYQIVTTVNAQTFELYSNNIGPRMFEQISMADLIVFNRCTDELKQMLYKKNIRAMNPRATIFLDDVNGGSEDYRDNMPRPFDLDAPVIDISDENFGLWYVDATGDPEPYIGKTVKFKGMVYKTKKMEQEHVFVPGRFAMVCCADDVQFVGFLCKDADTTGIAHKSWVTVTAEVRVEYVPQYRGEGPVLYCKKIEKAEAPKEELVYFN</sequence>
<dbReference type="InterPro" id="IPR027417">
    <property type="entry name" value="P-loop_NTPase"/>
</dbReference>
<evidence type="ECO:0000313" key="6">
    <source>
        <dbReference type="Proteomes" id="UP000195897"/>
    </source>
</evidence>
<organism evidence="4 5">
    <name type="scientific">Butyricicoccus pullicaecorum</name>
    <dbReference type="NCBI Taxonomy" id="501571"/>
    <lineage>
        <taxon>Bacteria</taxon>
        <taxon>Bacillati</taxon>
        <taxon>Bacillota</taxon>
        <taxon>Clostridia</taxon>
        <taxon>Eubacteriales</taxon>
        <taxon>Butyricicoccaceae</taxon>
        <taxon>Butyricicoccus</taxon>
    </lineage>
</organism>
<dbReference type="EMBL" id="NFKL01000005">
    <property type="protein sequence ID" value="OUP59668.1"/>
    <property type="molecule type" value="Genomic_DNA"/>
</dbReference>
<dbReference type="RefSeq" id="WP_087373834.1">
    <property type="nucleotide sequence ID" value="NZ_JBKTCX010000014.1"/>
</dbReference>
<reference evidence="4" key="2">
    <citation type="journal article" date="2018" name="BMC Genomics">
        <title>Whole genome sequencing and function prediction of 133 gut anaerobes isolated from chicken caecum in pure cultures.</title>
        <authorList>
            <person name="Medvecky M."/>
            <person name="Cejkova D."/>
            <person name="Polansky O."/>
            <person name="Karasova D."/>
            <person name="Kubasova T."/>
            <person name="Cizek A."/>
            <person name="Rychlik I."/>
        </authorList>
    </citation>
    <scope>NUCLEOTIDE SEQUENCE</scope>
    <source>
        <strain evidence="4">An179</strain>
        <strain evidence="3">An180</strain>
    </source>
</reference>
<protein>
    <submittedName>
        <fullName evidence="4">Uncharacterized protein</fullName>
    </submittedName>
</protein>
<feature type="domain" description="DUF1980" evidence="2">
    <location>
        <begin position="193"/>
        <end position="314"/>
    </location>
</feature>
<dbReference type="InterPro" id="IPR048447">
    <property type="entry name" value="DUF1980_C"/>
</dbReference>
<evidence type="ECO:0000259" key="1">
    <source>
        <dbReference type="Pfam" id="PF02492"/>
    </source>
</evidence>
<dbReference type="Proteomes" id="UP000195326">
    <property type="component" value="Unassembled WGS sequence"/>
</dbReference>